<sequence length="465" mass="53691">MQNKYKDFQTLFLFIVLWLSALCPMAIQAQDYMPKILSMQSRAKLINDWLYIRAKTVLPALMKHEDIDMWIIMSREYNEDPVIETMLPAEWMAARRRTILVMYQPKQGSLETLAIARYDVGKVFKRAWNPEKQPNQWKALADVIAQRNPQKIALNYSKEFGLADGVNWKEMEELKANLSAKFVKKIVSGERLAIGWLETRTPQEMAVYSQVMRIAHQIISEGFSEKVIQPGVTTTQDVQWWYRDRIAELKLQAWFHPSVDIQRNDANRNEQSRSFASKPGEEVIMPGDLIHVDFGITYLRLNTDTQQHAYILKPDETEAPKGLRDAFKVGMRLQDILTDQFKVGRTGNEVLKRALTQANQEGIEATIYTHPIGFHGHAAGPTIGLWDQQGGVPGKGDYPLHYNTAYSIELNAKVKIPEWNNKKIRVMLEEDGYFDKTGFQYIGGRQKQILLIPRPMRHLDVKKRK</sequence>
<reference evidence="2 3" key="1">
    <citation type="submission" date="2007-01" db="EMBL/GenBank/DDBJ databases">
        <authorList>
            <person name="Haygood M."/>
            <person name="Podell S."/>
            <person name="Anderson C."/>
            <person name="Hopkinson B."/>
            <person name="Roe K."/>
            <person name="Barbeau K."/>
            <person name="Gaasterland T."/>
            <person name="Ferriera S."/>
            <person name="Johnson J."/>
            <person name="Kravitz S."/>
            <person name="Beeson K."/>
            <person name="Sutton G."/>
            <person name="Rogers Y.-H."/>
            <person name="Friedman R."/>
            <person name="Frazier M."/>
            <person name="Venter J.C."/>
        </authorList>
    </citation>
    <scope>NUCLEOTIDE SEQUENCE [LARGE SCALE GENOMIC DNA]</scope>
    <source>
        <strain evidence="2 3">ATCC 23134</strain>
    </source>
</reference>
<dbReference type="OrthoDB" id="9765815at2"/>
<dbReference type="AlphaFoldDB" id="A1ZJD0"/>
<dbReference type="eggNOG" id="COG0006">
    <property type="taxonomic scope" value="Bacteria"/>
</dbReference>
<dbReference type="Pfam" id="PF00557">
    <property type="entry name" value="Peptidase_M24"/>
    <property type="match status" value="1"/>
</dbReference>
<organism evidence="2 3">
    <name type="scientific">Microscilla marina ATCC 23134</name>
    <dbReference type="NCBI Taxonomy" id="313606"/>
    <lineage>
        <taxon>Bacteria</taxon>
        <taxon>Pseudomonadati</taxon>
        <taxon>Bacteroidota</taxon>
        <taxon>Cytophagia</taxon>
        <taxon>Cytophagales</taxon>
        <taxon>Microscillaceae</taxon>
        <taxon>Microscilla</taxon>
    </lineage>
</organism>
<keyword evidence="3" id="KW-1185">Reference proteome</keyword>
<evidence type="ECO:0000259" key="1">
    <source>
        <dbReference type="Pfam" id="PF00557"/>
    </source>
</evidence>
<dbReference type="InterPro" id="IPR000994">
    <property type="entry name" value="Pept_M24"/>
</dbReference>
<evidence type="ECO:0000313" key="2">
    <source>
        <dbReference type="EMBL" id="EAY29666.1"/>
    </source>
</evidence>
<proteinExistence type="predicted"/>
<evidence type="ECO:0000313" key="3">
    <source>
        <dbReference type="Proteomes" id="UP000004095"/>
    </source>
</evidence>
<dbReference type="Proteomes" id="UP000004095">
    <property type="component" value="Unassembled WGS sequence"/>
</dbReference>
<protein>
    <submittedName>
        <fullName evidence="2">Xaa-Pro aminopeptidase family enzyme</fullName>
    </submittedName>
</protein>
<comment type="caution">
    <text evidence="2">The sequence shown here is derived from an EMBL/GenBank/DDBJ whole genome shotgun (WGS) entry which is preliminary data.</text>
</comment>
<dbReference type="SUPFAM" id="SSF55920">
    <property type="entry name" value="Creatinase/aminopeptidase"/>
    <property type="match status" value="1"/>
</dbReference>
<keyword evidence="2" id="KW-0378">Hydrolase</keyword>
<dbReference type="RefSeq" id="WP_002696158.1">
    <property type="nucleotide sequence ID" value="NZ_AAWS01000010.1"/>
</dbReference>
<dbReference type="EMBL" id="AAWS01000010">
    <property type="protein sequence ID" value="EAY29666.1"/>
    <property type="molecule type" value="Genomic_DNA"/>
</dbReference>
<accession>A1ZJD0</accession>
<dbReference type="Gene3D" id="3.90.230.10">
    <property type="entry name" value="Creatinase/methionine aminopeptidase superfamily"/>
    <property type="match status" value="1"/>
</dbReference>
<keyword evidence="2" id="KW-0031">Aminopeptidase</keyword>
<name>A1ZJD0_MICM2</name>
<dbReference type="GO" id="GO:0004177">
    <property type="term" value="F:aminopeptidase activity"/>
    <property type="evidence" value="ECO:0007669"/>
    <property type="project" value="UniProtKB-KW"/>
</dbReference>
<gene>
    <name evidence="2" type="ORF">M23134_00550</name>
</gene>
<keyword evidence="2" id="KW-0645">Protease</keyword>
<feature type="domain" description="Peptidase M24" evidence="1">
    <location>
        <begin position="211"/>
        <end position="419"/>
    </location>
</feature>
<dbReference type="InterPro" id="IPR036005">
    <property type="entry name" value="Creatinase/aminopeptidase-like"/>
</dbReference>